<dbReference type="Proteomes" id="UP000054359">
    <property type="component" value="Unassembled WGS sequence"/>
</dbReference>
<reference evidence="1 2" key="1">
    <citation type="submission" date="2013-11" db="EMBL/GenBank/DDBJ databases">
        <title>Genome sequencing of Stegodyphus mimosarum.</title>
        <authorList>
            <person name="Bechsgaard J."/>
        </authorList>
    </citation>
    <scope>NUCLEOTIDE SEQUENCE [LARGE SCALE GENOMIC DNA]</scope>
</reference>
<evidence type="ECO:0000313" key="1">
    <source>
        <dbReference type="EMBL" id="KFM56876.1"/>
    </source>
</evidence>
<organism evidence="1 2">
    <name type="scientific">Stegodyphus mimosarum</name>
    <name type="common">African social velvet spider</name>
    <dbReference type="NCBI Taxonomy" id="407821"/>
    <lineage>
        <taxon>Eukaryota</taxon>
        <taxon>Metazoa</taxon>
        <taxon>Ecdysozoa</taxon>
        <taxon>Arthropoda</taxon>
        <taxon>Chelicerata</taxon>
        <taxon>Arachnida</taxon>
        <taxon>Araneae</taxon>
        <taxon>Araneomorphae</taxon>
        <taxon>Entelegynae</taxon>
        <taxon>Eresoidea</taxon>
        <taxon>Eresidae</taxon>
        <taxon>Stegodyphus</taxon>
    </lineage>
</organism>
<evidence type="ECO:0000313" key="2">
    <source>
        <dbReference type="Proteomes" id="UP000054359"/>
    </source>
</evidence>
<feature type="non-terminal residue" evidence="1">
    <location>
        <position position="45"/>
    </location>
</feature>
<proteinExistence type="predicted"/>
<accession>A0A087SVI7</accession>
<keyword evidence="2" id="KW-1185">Reference proteome</keyword>
<dbReference type="AlphaFoldDB" id="A0A087SVI7"/>
<protein>
    <submittedName>
        <fullName evidence="1">Uncharacterized protein</fullName>
    </submittedName>
</protein>
<name>A0A087SVI7_STEMI</name>
<dbReference type="EMBL" id="KK112159">
    <property type="protein sequence ID" value="KFM56876.1"/>
    <property type="molecule type" value="Genomic_DNA"/>
</dbReference>
<sequence length="45" mass="5158">MVFFPCMFHDIFDFLSPFKKLALVLNLIPLCTLTSSFEKVVTCNS</sequence>
<gene>
    <name evidence="1" type="ORF">X975_00689</name>
</gene>